<evidence type="ECO:0000256" key="5">
    <source>
        <dbReference type="ARBA" id="ARBA00022801"/>
    </source>
</evidence>
<dbReference type="GO" id="GO:0016787">
    <property type="term" value="F:hydrolase activity"/>
    <property type="evidence" value="ECO:0007669"/>
    <property type="project" value="UniProtKB-KW"/>
</dbReference>
<accession>A0A0F0L3U6</accession>
<dbReference type="RefSeq" id="WP_045249478.1">
    <property type="nucleotide sequence ID" value="NZ_CP099706.1"/>
</dbReference>
<keyword evidence="5" id="KW-0378">Hydrolase</keyword>
<dbReference type="PANTHER" id="PTHR34139">
    <property type="entry name" value="UPF0331 PROTEIN MJ0127"/>
    <property type="match status" value="1"/>
</dbReference>
<organism evidence="6 7">
    <name type="scientific">Microbacterium azadirachtae</name>
    <dbReference type="NCBI Taxonomy" id="582680"/>
    <lineage>
        <taxon>Bacteria</taxon>
        <taxon>Bacillati</taxon>
        <taxon>Actinomycetota</taxon>
        <taxon>Actinomycetes</taxon>
        <taxon>Micrococcales</taxon>
        <taxon>Microbacteriaceae</taxon>
        <taxon>Microbacterium</taxon>
    </lineage>
</organism>
<evidence type="ECO:0000313" key="7">
    <source>
        <dbReference type="Proteomes" id="UP000033448"/>
    </source>
</evidence>
<dbReference type="GO" id="GO:0004540">
    <property type="term" value="F:RNA nuclease activity"/>
    <property type="evidence" value="ECO:0007669"/>
    <property type="project" value="InterPro"/>
</dbReference>
<dbReference type="Proteomes" id="UP000033448">
    <property type="component" value="Unassembled WGS sequence"/>
</dbReference>
<gene>
    <name evidence="6" type="ORF">RL72_00744</name>
</gene>
<dbReference type="GO" id="GO:0000166">
    <property type="term" value="F:nucleotide binding"/>
    <property type="evidence" value="ECO:0007669"/>
    <property type="project" value="UniProtKB-KW"/>
</dbReference>
<keyword evidence="3" id="KW-0540">Nuclease</keyword>
<evidence type="ECO:0008006" key="8">
    <source>
        <dbReference type="Google" id="ProtNLM"/>
    </source>
</evidence>
<evidence type="ECO:0000256" key="2">
    <source>
        <dbReference type="ARBA" id="ARBA00022649"/>
    </source>
</evidence>
<keyword evidence="7" id="KW-1185">Reference proteome</keyword>
<keyword evidence="1" id="KW-0597">Phosphoprotein</keyword>
<evidence type="ECO:0000256" key="1">
    <source>
        <dbReference type="ARBA" id="ARBA00022553"/>
    </source>
</evidence>
<evidence type="ECO:0000256" key="4">
    <source>
        <dbReference type="ARBA" id="ARBA00022741"/>
    </source>
</evidence>
<comment type="caution">
    <text evidence="6">The sequence shown here is derived from an EMBL/GenBank/DDBJ whole genome shotgun (WGS) entry which is preliminary data.</text>
</comment>
<reference evidence="6 7" key="1">
    <citation type="submission" date="2015-02" db="EMBL/GenBank/DDBJ databases">
        <title>Draft genome sequences of ten Microbacterium spp. with emphasis on heavy metal contaminated environments.</title>
        <authorList>
            <person name="Corretto E."/>
        </authorList>
    </citation>
    <scope>NUCLEOTIDE SEQUENCE [LARGE SCALE GENOMIC DNA]</scope>
    <source>
        <strain evidence="6 7">DSM 23848</strain>
    </source>
</reference>
<keyword evidence="4" id="KW-0547">Nucleotide-binding</keyword>
<sequence length="111" mass="12403">MTRAPRERLLDILASCKAIAEHLECSDTEDGLLFDALRMRLLEIGEAAKDLPTALTDTEPGIPWSMIARQRDHLAHRYFDTAHAIVFEAARHEAPAVAQAVRRMLAVIAEE</sequence>
<dbReference type="AlphaFoldDB" id="A0A0F0L3U6"/>
<protein>
    <recommendedName>
        <fullName evidence="8">DUF86 domain-containing protein</fullName>
    </recommendedName>
</protein>
<evidence type="ECO:0000313" key="6">
    <source>
        <dbReference type="EMBL" id="KJL27005.1"/>
    </source>
</evidence>
<dbReference type="InterPro" id="IPR008201">
    <property type="entry name" value="HepT-like"/>
</dbReference>
<evidence type="ECO:0000256" key="3">
    <source>
        <dbReference type="ARBA" id="ARBA00022722"/>
    </source>
</evidence>
<dbReference type="EMBL" id="JYIT01000059">
    <property type="protein sequence ID" value="KJL27005.1"/>
    <property type="molecule type" value="Genomic_DNA"/>
</dbReference>
<dbReference type="GO" id="GO:0110001">
    <property type="term" value="C:toxin-antitoxin complex"/>
    <property type="evidence" value="ECO:0007669"/>
    <property type="project" value="InterPro"/>
</dbReference>
<name>A0A0F0L3U6_9MICO</name>
<dbReference type="PANTHER" id="PTHR34139:SF1">
    <property type="entry name" value="RNASE MJ1380-RELATED"/>
    <property type="match status" value="1"/>
</dbReference>
<dbReference type="Pfam" id="PF01934">
    <property type="entry name" value="HepT-like"/>
    <property type="match status" value="1"/>
</dbReference>
<dbReference type="InterPro" id="IPR051813">
    <property type="entry name" value="HepT_RNase_toxin"/>
</dbReference>
<dbReference type="OrthoDB" id="159782at2"/>
<keyword evidence="2" id="KW-1277">Toxin-antitoxin system</keyword>
<dbReference type="PATRIC" id="fig|582680.7.peg.771"/>
<proteinExistence type="predicted"/>